<accession>A0A927PZ00</accession>
<dbReference type="AlphaFoldDB" id="A0A927PZ00"/>
<dbReference type="InterPro" id="IPR041657">
    <property type="entry name" value="HTH_17"/>
</dbReference>
<evidence type="ECO:0000313" key="2">
    <source>
        <dbReference type="EMBL" id="MBD8869293.1"/>
    </source>
</evidence>
<evidence type="ECO:0000259" key="1">
    <source>
        <dbReference type="Pfam" id="PF12728"/>
    </source>
</evidence>
<dbReference type="EMBL" id="JACYXZ010000002">
    <property type="protein sequence ID" value="MBD8869293.1"/>
    <property type="molecule type" value="Genomic_DNA"/>
</dbReference>
<name>A0A927PZ00_9ACTN</name>
<dbReference type="Pfam" id="PF12728">
    <property type="entry name" value="HTH_17"/>
    <property type="match status" value="1"/>
</dbReference>
<comment type="caution">
    <text evidence="2">The sequence shown here is derived from an EMBL/GenBank/DDBJ whole genome shotgun (WGS) entry which is preliminary data.</text>
</comment>
<proteinExistence type="predicted"/>
<gene>
    <name evidence="2" type="ORF">IE331_06625</name>
</gene>
<evidence type="ECO:0000313" key="3">
    <source>
        <dbReference type="Proteomes" id="UP000616839"/>
    </source>
</evidence>
<protein>
    <submittedName>
        <fullName evidence="2">Helix-turn-helix domain-containing protein</fullName>
    </submittedName>
</protein>
<feature type="domain" description="Helix-turn-helix" evidence="1">
    <location>
        <begin position="22"/>
        <end position="57"/>
    </location>
</feature>
<organism evidence="2 3">
    <name type="scientific">Nocardioides donggukensis</name>
    <dbReference type="NCBI Taxonomy" id="2774019"/>
    <lineage>
        <taxon>Bacteria</taxon>
        <taxon>Bacillati</taxon>
        <taxon>Actinomycetota</taxon>
        <taxon>Actinomycetes</taxon>
        <taxon>Propionibacteriales</taxon>
        <taxon>Nocardioidaceae</taxon>
        <taxon>Nocardioides</taxon>
    </lineage>
</organism>
<keyword evidence="3" id="KW-1185">Reference proteome</keyword>
<dbReference type="RefSeq" id="WP_192141887.1">
    <property type="nucleotide sequence ID" value="NZ_JACYXZ010000002.1"/>
</dbReference>
<dbReference type="Proteomes" id="UP000616839">
    <property type="component" value="Unassembled WGS sequence"/>
</dbReference>
<reference evidence="2" key="1">
    <citation type="submission" date="2020-09" db="EMBL/GenBank/DDBJ databases">
        <title>Nocardioides sp. strain MJB4 16S ribosomal RNA gene Genome sequencing and assembly.</title>
        <authorList>
            <person name="Kim I."/>
        </authorList>
    </citation>
    <scope>NUCLEOTIDE SEQUENCE</scope>
    <source>
        <strain evidence="2">MJB4</strain>
    </source>
</reference>
<sequence length="68" mass="7326">MSRTATEAVTVADIHHLPTVPVDTAARFLGVSRDSAYQAARTGELPTIRIGHRLLVPVPRLLAMVGHD</sequence>